<dbReference type="InterPro" id="IPR018062">
    <property type="entry name" value="HTH_AraC-typ_CS"/>
</dbReference>
<dbReference type="Proteomes" id="UP001597233">
    <property type="component" value="Unassembled WGS sequence"/>
</dbReference>
<dbReference type="PROSITE" id="PS00041">
    <property type="entry name" value="HTH_ARAC_FAMILY_1"/>
    <property type="match status" value="1"/>
</dbReference>
<proteinExistence type="predicted"/>
<dbReference type="SMART" id="SM00342">
    <property type="entry name" value="HTH_ARAC"/>
    <property type="match status" value="1"/>
</dbReference>
<dbReference type="PROSITE" id="PS50983">
    <property type="entry name" value="FE_B12_PBP"/>
    <property type="match status" value="1"/>
</dbReference>
<dbReference type="PANTHER" id="PTHR43280">
    <property type="entry name" value="ARAC-FAMILY TRANSCRIPTIONAL REGULATOR"/>
    <property type="match status" value="1"/>
</dbReference>
<dbReference type="Pfam" id="PF12833">
    <property type="entry name" value="HTH_18"/>
    <property type="match status" value="1"/>
</dbReference>
<name>A0ABW4RKW0_9BACL</name>
<dbReference type="InterPro" id="IPR020449">
    <property type="entry name" value="Tscrpt_reg_AraC-type_HTH"/>
</dbReference>
<evidence type="ECO:0000313" key="8">
    <source>
        <dbReference type="Proteomes" id="UP001597233"/>
    </source>
</evidence>
<feature type="region of interest" description="Disordered" evidence="4">
    <location>
        <begin position="139"/>
        <end position="178"/>
    </location>
</feature>
<keyword evidence="2" id="KW-0238">DNA-binding</keyword>
<dbReference type="PANTHER" id="PTHR43280:SF28">
    <property type="entry name" value="HTH-TYPE TRANSCRIPTIONAL ACTIVATOR RHAS"/>
    <property type="match status" value="1"/>
</dbReference>
<dbReference type="SUPFAM" id="SSF46689">
    <property type="entry name" value="Homeodomain-like"/>
    <property type="match status" value="2"/>
</dbReference>
<dbReference type="EMBL" id="JBHUEH010000022">
    <property type="protein sequence ID" value="MFD1886891.1"/>
    <property type="molecule type" value="Genomic_DNA"/>
</dbReference>
<keyword evidence="3" id="KW-0804">Transcription</keyword>
<keyword evidence="1" id="KW-0805">Transcription regulation</keyword>
<gene>
    <name evidence="7" type="ORF">ACFSC9_15425</name>
</gene>
<keyword evidence="8" id="KW-1185">Reference proteome</keyword>
<evidence type="ECO:0000256" key="4">
    <source>
        <dbReference type="SAM" id="MobiDB-lite"/>
    </source>
</evidence>
<reference evidence="8" key="1">
    <citation type="journal article" date="2019" name="Int. J. Syst. Evol. Microbiol.">
        <title>The Global Catalogue of Microorganisms (GCM) 10K type strain sequencing project: providing services to taxonomists for standard genome sequencing and annotation.</title>
        <authorList>
            <consortium name="The Broad Institute Genomics Platform"/>
            <consortium name="The Broad Institute Genome Sequencing Center for Infectious Disease"/>
            <person name="Wu L."/>
            <person name="Ma J."/>
        </authorList>
    </citation>
    <scope>NUCLEOTIDE SEQUENCE [LARGE SCALE GENOMIC DNA]</scope>
    <source>
        <strain evidence="8">CCUG 54950</strain>
    </source>
</reference>
<protein>
    <submittedName>
        <fullName evidence="7">AraC family transcriptional regulator</fullName>
    </submittedName>
</protein>
<dbReference type="InterPro" id="IPR018060">
    <property type="entry name" value="HTH_AraC"/>
</dbReference>
<evidence type="ECO:0000256" key="2">
    <source>
        <dbReference type="ARBA" id="ARBA00023125"/>
    </source>
</evidence>
<feature type="compositionally biased region" description="Basic and acidic residues" evidence="4">
    <location>
        <begin position="141"/>
        <end position="156"/>
    </location>
</feature>
<dbReference type="InterPro" id="IPR009057">
    <property type="entry name" value="Homeodomain-like_sf"/>
</dbReference>
<dbReference type="Pfam" id="PF01497">
    <property type="entry name" value="Peripla_BP_2"/>
    <property type="match status" value="1"/>
</dbReference>
<feature type="domain" description="Fe/B12 periplasmic-binding" evidence="6">
    <location>
        <begin position="344"/>
        <end position="613"/>
    </location>
</feature>
<organism evidence="7 8">
    <name type="scientific">Paenibacillus wenxiniae</name>
    <dbReference type="NCBI Taxonomy" id="1636843"/>
    <lineage>
        <taxon>Bacteria</taxon>
        <taxon>Bacillati</taxon>
        <taxon>Bacillota</taxon>
        <taxon>Bacilli</taxon>
        <taxon>Bacillales</taxon>
        <taxon>Paenibacillaceae</taxon>
        <taxon>Paenibacillus</taxon>
    </lineage>
</organism>
<feature type="region of interest" description="Disordered" evidence="4">
    <location>
        <begin position="1"/>
        <end position="22"/>
    </location>
</feature>
<feature type="domain" description="HTH araC/xylS-type" evidence="5">
    <location>
        <begin position="242"/>
        <end position="340"/>
    </location>
</feature>
<comment type="caution">
    <text evidence="7">The sequence shown here is derived from an EMBL/GenBank/DDBJ whole genome shotgun (WGS) entry which is preliminary data.</text>
</comment>
<dbReference type="Gene3D" id="1.10.10.60">
    <property type="entry name" value="Homeodomain-like"/>
    <property type="match status" value="2"/>
</dbReference>
<dbReference type="PROSITE" id="PS01124">
    <property type="entry name" value="HTH_ARAC_FAMILY_2"/>
    <property type="match status" value="1"/>
</dbReference>
<evidence type="ECO:0000259" key="5">
    <source>
        <dbReference type="PROSITE" id="PS01124"/>
    </source>
</evidence>
<feature type="compositionally biased region" description="Polar residues" evidence="4">
    <location>
        <begin position="1"/>
        <end position="18"/>
    </location>
</feature>
<dbReference type="Gene3D" id="3.40.50.1980">
    <property type="entry name" value="Nitrogenase molybdenum iron protein domain"/>
    <property type="match status" value="2"/>
</dbReference>
<evidence type="ECO:0000259" key="6">
    <source>
        <dbReference type="PROSITE" id="PS50983"/>
    </source>
</evidence>
<dbReference type="InterPro" id="IPR002491">
    <property type="entry name" value="ABC_transptr_periplasmic_BD"/>
</dbReference>
<evidence type="ECO:0000313" key="7">
    <source>
        <dbReference type="EMBL" id="MFD1886891.1"/>
    </source>
</evidence>
<dbReference type="SUPFAM" id="SSF53807">
    <property type="entry name" value="Helical backbone' metal receptor"/>
    <property type="match status" value="1"/>
</dbReference>
<evidence type="ECO:0000256" key="1">
    <source>
        <dbReference type="ARBA" id="ARBA00023015"/>
    </source>
</evidence>
<dbReference type="RefSeq" id="WP_347326579.1">
    <property type="nucleotide sequence ID" value="NZ_JBCGUH010000013.1"/>
</dbReference>
<accession>A0ABW4RKW0</accession>
<dbReference type="PRINTS" id="PR00032">
    <property type="entry name" value="HTHARAC"/>
</dbReference>
<evidence type="ECO:0000256" key="3">
    <source>
        <dbReference type="ARBA" id="ARBA00023163"/>
    </source>
</evidence>
<sequence length="615" mass="72261">MKHIQQQVHSTPISSTTKPHPATDHTNLFKYKPFMLQELDEYVFRIRDVEKIRGKGDFRLPQQYISTHTLLIIAEGSGLLTREHERVRVQSQSVYWFAPGSTLGLRSWGRKGLSIYLLRFDCYRETNAGQELVQEQASLRGNEEKGRQQPQEHDHPNTYMKRNSEPAQSMDEMQGGKDERIQTWDCPISGTWLLPICEELYTHWHAETTGSRTRANGLFLQLLCDLHGQEQVEEGDASMKLQRTRVYIEQHYREPLTLEQLAEMAGLSRNYYVSLFKKQYGESVVHYITHLRMEHARRLMANPELRLRDIAHQIGYNDEFYFSRKFKQETGITPSAYIRNHTRKLASYDPITTGYLLALGVMPYAAPLHPKWTAHDEKRYAANIPVHLNVQRATMHWQNNLDILRRCAPEWIIAPDHISDHEKELLQQIAEVYYIDSSARTWKQQLFQLATTLGSQAEQNAKVWLNEYHQQVQPIRERLEQSWMKQQERIAFARYWKGNFYSCYFSEAAYMLRDDLGMSLLHLTPDEVEDEGMPLSAEHLAKRNIDRLLLLVCQESETLQHWRELQSDSIWLSLRAVQQQTLHVLPSDPWRDRSPEAYKRMALDLDTRLQQTLKR</sequence>